<feature type="domain" description="C2H2-type" evidence="7">
    <location>
        <begin position="674"/>
        <end position="701"/>
    </location>
</feature>
<keyword evidence="3 5" id="KW-0863">Zinc-finger</keyword>
<keyword evidence="9" id="KW-1185">Reference proteome</keyword>
<keyword evidence="4" id="KW-0862">Zinc</keyword>
<accession>A0A1V9Y0R0</accession>
<evidence type="ECO:0000256" key="4">
    <source>
        <dbReference type="ARBA" id="ARBA00022833"/>
    </source>
</evidence>
<comment type="caution">
    <text evidence="8">The sequence shown here is derived from an EMBL/GenBank/DDBJ whole genome shotgun (WGS) entry which is preliminary data.</text>
</comment>
<feature type="compositionally biased region" description="Low complexity" evidence="6">
    <location>
        <begin position="502"/>
        <end position="532"/>
    </location>
</feature>
<feature type="compositionally biased region" description="Polar residues" evidence="6">
    <location>
        <begin position="168"/>
        <end position="217"/>
    </location>
</feature>
<dbReference type="InterPro" id="IPR013087">
    <property type="entry name" value="Znf_C2H2_type"/>
</dbReference>
<dbReference type="OrthoDB" id="3437960at2759"/>
<dbReference type="Gene3D" id="3.30.160.60">
    <property type="entry name" value="Classic Zinc Finger"/>
    <property type="match status" value="6"/>
</dbReference>
<evidence type="ECO:0000313" key="9">
    <source>
        <dbReference type="Proteomes" id="UP000192247"/>
    </source>
</evidence>
<name>A0A1V9Y0R0_9ACAR</name>
<dbReference type="FunFam" id="3.30.160.60:FF:000110">
    <property type="entry name" value="Zinc finger protein-like"/>
    <property type="match status" value="1"/>
</dbReference>
<dbReference type="SMART" id="SM00355">
    <property type="entry name" value="ZnF_C2H2"/>
    <property type="match status" value="7"/>
</dbReference>
<feature type="compositionally biased region" description="Acidic residues" evidence="6">
    <location>
        <begin position="485"/>
        <end position="497"/>
    </location>
</feature>
<dbReference type="GO" id="GO:0008270">
    <property type="term" value="F:zinc ion binding"/>
    <property type="evidence" value="ECO:0007669"/>
    <property type="project" value="UniProtKB-KW"/>
</dbReference>
<dbReference type="FunFam" id="3.30.160.60:FF:000624">
    <property type="entry name" value="zinc finger protein 697"/>
    <property type="match status" value="1"/>
</dbReference>
<dbReference type="AlphaFoldDB" id="A0A1V9Y0R0"/>
<dbReference type="InterPro" id="IPR036236">
    <property type="entry name" value="Znf_C2H2_sf"/>
</dbReference>
<feature type="domain" description="C2H2-type" evidence="7">
    <location>
        <begin position="443"/>
        <end position="470"/>
    </location>
</feature>
<evidence type="ECO:0000256" key="6">
    <source>
        <dbReference type="SAM" id="MobiDB-lite"/>
    </source>
</evidence>
<dbReference type="Pfam" id="PF00096">
    <property type="entry name" value="zf-C2H2"/>
    <property type="match status" value="3"/>
</dbReference>
<organism evidence="8 9">
    <name type="scientific">Tropilaelaps mercedesae</name>
    <dbReference type="NCBI Taxonomy" id="418985"/>
    <lineage>
        <taxon>Eukaryota</taxon>
        <taxon>Metazoa</taxon>
        <taxon>Ecdysozoa</taxon>
        <taxon>Arthropoda</taxon>
        <taxon>Chelicerata</taxon>
        <taxon>Arachnida</taxon>
        <taxon>Acari</taxon>
        <taxon>Parasitiformes</taxon>
        <taxon>Mesostigmata</taxon>
        <taxon>Gamasina</taxon>
        <taxon>Dermanyssoidea</taxon>
        <taxon>Laelapidae</taxon>
        <taxon>Tropilaelaps</taxon>
    </lineage>
</organism>
<feature type="domain" description="C2H2-type" evidence="7">
    <location>
        <begin position="618"/>
        <end position="645"/>
    </location>
</feature>
<proteinExistence type="predicted"/>
<dbReference type="PROSITE" id="PS00028">
    <property type="entry name" value="ZINC_FINGER_C2H2_1"/>
    <property type="match status" value="5"/>
</dbReference>
<protein>
    <submittedName>
        <fullName evidence="8">Zinc finger protein-like</fullName>
    </submittedName>
</protein>
<dbReference type="SUPFAM" id="SSF57667">
    <property type="entry name" value="beta-beta-alpha zinc fingers"/>
    <property type="match status" value="5"/>
</dbReference>
<feature type="region of interest" description="Disordered" evidence="6">
    <location>
        <begin position="324"/>
        <end position="345"/>
    </location>
</feature>
<feature type="domain" description="C2H2-type" evidence="7">
    <location>
        <begin position="646"/>
        <end position="673"/>
    </location>
</feature>
<reference evidence="8 9" key="1">
    <citation type="journal article" date="2017" name="Gigascience">
        <title>Draft genome of the honey bee ectoparasitic mite, Tropilaelaps mercedesae, is shaped by the parasitic life history.</title>
        <authorList>
            <person name="Dong X."/>
            <person name="Armstrong S.D."/>
            <person name="Xia D."/>
            <person name="Makepeace B.L."/>
            <person name="Darby A.C."/>
            <person name="Kadowaki T."/>
        </authorList>
    </citation>
    <scope>NUCLEOTIDE SEQUENCE [LARGE SCALE GENOMIC DNA]</scope>
    <source>
        <strain evidence="8">Wuxi-XJTLU</strain>
    </source>
</reference>
<dbReference type="STRING" id="418985.A0A1V9Y0R0"/>
<dbReference type="InParanoid" id="A0A1V9Y0R0"/>
<evidence type="ECO:0000256" key="2">
    <source>
        <dbReference type="ARBA" id="ARBA00022737"/>
    </source>
</evidence>
<feature type="compositionally biased region" description="Low complexity" evidence="6">
    <location>
        <begin position="104"/>
        <end position="135"/>
    </location>
</feature>
<evidence type="ECO:0000256" key="5">
    <source>
        <dbReference type="PROSITE-ProRule" id="PRU00042"/>
    </source>
</evidence>
<feature type="region of interest" description="Disordered" evidence="6">
    <location>
        <begin position="384"/>
        <end position="433"/>
    </location>
</feature>
<evidence type="ECO:0000256" key="3">
    <source>
        <dbReference type="ARBA" id="ARBA00022771"/>
    </source>
</evidence>
<dbReference type="EMBL" id="MNPL01001247">
    <property type="protein sequence ID" value="OQR79326.1"/>
    <property type="molecule type" value="Genomic_DNA"/>
</dbReference>
<dbReference type="PANTHER" id="PTHR24379">
    <property type="entry name" value="KRAB AND ZINC FINGER DOMAIN-CONTAINING"/>
    <property type="match status" value="1"/>
</dbReference>
<evidence type="ECO:0000259" key="7">
    <source>
        <dbReference type="PROSITE" id="PS50157"/>
    </source>
</evidence>
<feature type="region of interest" description="Disordered" evidence="6">
    <location>
        <begin position="464"/>
        <end position="555"/>
    </location>
</feature>
<sequence length="727" mass="78374">MYLATCTADLKAHVEIHGPAPGSADESSQDESIPPEPAKPQRSVKDWSSVSGHRSPPTTKRPPPKPNSTSHSGGPRPATNALKFNPDSISSSQNIPAKHSQPKRASLIAAGARASSGAPSSSRASRTSANVSATATLSHPASSAAPERRSLNSIPPQLDPEITRASIFGSSSGAGNVRRSATLTSPGGDTEPICSSTAFVTSQSQLPKSSPFPSATPSREPFGDDEDSEEWMVRWSKPAPASVKKARLLFNRYRNMRSPIKTRRSTQPSKAPVYQRLVLNLPAGEDGPEGPKGFDPMEDPMESLAANAHPISLASTSAGKAAASPHVSASTTTATVEPASSSTPTAASYRIATAGGLPASDGAEVTSPKLVIRTTFGNNTVASATSVSTPAEPDSASAPKVRFKIRPHRGTESVDEPTENAGAGSHKKTKSETGEQVVKMHLYHCTLCKKFFSQSDSLKEHLRLHHKKRKSSGAGAGRTINLDTSTDEDDDEDEDDAPTIRSSKAPSATPASVTPADSAAPTGLAFPTAASFRPRRSTRPRTKISFSTSDDEDDQSLASAAGDFACDKCCFRTARRSEMLSHEIEHERPYQCEVCGVRLKKRTFLTQHLTIHTGERNFKCEMCGLAFRTSSNLKGHMEVHSEVKKYKCDRCDASFAQDRYLKKHMKIHSSSKPYPCEVCDYRGRTSYDLKEHLWVHSPIKPYKCFEPGCEASFSRKNYLENHIVRNH</sequence>
<keyword evidence="2" id="KW-0677">Repeat</keyword>
<feature type="region of interest" description="Disordered" evidence="6">
    <location>
        <begin position="16"/>
        <end position="233"/>
    </location>
</feature>
<dbReference type="PANTHER" id="PTHR24379:SF121">
    <property type="entry name" value="C2H2-TYPE DOMAIN-CONTAINING PROTEIN"/>
    <property type="match status" value="1"/>
</dbReference>
<feature type="compositionally biased region" description="Basic residues" evidence="6">
    <location>
        <begin position="533"/>
        <end position="542"/>
    </location>
</feature>
<keyword evidence="1" id="KW-0479">Metal-binding</keyword>
<gene>
    <name evidence="8" type="ORF">BIW11_05815</name>
</gene>
<dbReference type="PROSITE" id="PS50157">
    <property type="entry name" value="ZINC_FINGER_C2H2_2"/>
    <property type="match status" value="6"/>
</dbReference>
<feature type="domain" description="C2H2-type" evidence="7">
    <location>
        <begin position="590"/>
        <end position="617"/>
    </location>
</feature>
<feature type="domain" description="C2H2-type" evidence="7">
    <location>
        <begin position="702"/>
        <end position="727"/>
    </location>
</feature>
<dbReference type="Proteomes" id="UP000192247">
    <property type="component" value="Unassembled WGS sequence"/>
</dbReference>
<evidence type="ECO:0000256" key="1">
    <source>
        <dbReference type="ARBA" id="ARBA00022723"/>
    </source>
</evidence>
<evidence type="ECO:0000313" key="8">
    <source>
        <dbReference type="EMBL" id="OQR79326.1"/>
    </source>
</evidence>